<evidence type="ECO:0000256" key="1">
    <source>
        <dbReference type="ARBA" id="ARBA00007980"/>
    </source>
</evidence>
<dbReference type="Gene3D" id="2.20.25.10">
    <property type="match status" value="1"/>
</dbReference>
<evidence type="ECO:0000256" key="4">
    <source>
        <dbReference type="SAM" id="Coils"/>
    </source>
</evidence>
<dbReference type="GO" id="GO:0030488">
    <property type="term" value="P:tRNA methylation"/>
    <property type="evidence" value="ECO:0007669"/>
    <property type="project" value="TreeGrafter"/>
</dbReference>
<dbReference type="GO" id="GO:0046982">
    <property type="term" value="F:protein heterodimerization activity"/>
    <property type="evidence" value="ECO:0007669"/>
    <property type="project" value="InterPro"/>
</dbReference>
<proteinExistence type="inferred from homology"/>
<name>A0A433SX19_ELYCH</name>
<dbReference type="CDD" id="cd21089">
    <property type="entry name" value="Trm112-like"/>
    <property type="match status" value="1"/>
</dbReference>
<dbReference type="Pfam" id="PF03966">
    <property type="entry name" value="Trm112p"/>
    <property type="match status" value="1"/>
</dbReference>
<dbReference type="STRING" id="188477.A0A433SX19"/>
<dbReference type="InterPro" id="IPR005651">
    <property type="entry name" value="Trm112-like"/>
</dbReference>
<keyword evidence="6" id="KW-1185">Reference proteome</keyword>
<dbReference type="OrthoDB" id="2187549at2759"/>
<gene>
    <name evidence="5" type="ORF">EGW08_018389</name>
</gene>
<accession>A0A433SX19</accession>
<feature type="coiled-coil region" evidence="4">
    <location>
        <begin position="71"/>
        <end position="98"/>
    </location>
</feature>
<evidence type="ECO:0000256" key="3">
    <source>
        <dbReference type="ARBA" id="ARBA00030516"/>
    </source>
</evidence>
<comment type="caution">
    <text evidence="5">The sequence shown here is derived from an EMBL/GenBank/DDBJ whole genome shotgun (WGS) entry which is preliminary data.</text>
</comment>
<keyword evidence="4" id="KW-0175">Coiled coil</keyword>
<dbReference type="PANTHER" id="PTHR12773">
    <property type="entry name" value="UPF0315 PROTEIN-RELATED"/>
    <property type="match status" value="1"/>
</dbReference>
<dbReference type="Proteomes" id="UP000271974">
    <property type="component" value="Unassembled WGS sequence"/>
</dbReference>
<evidence type="ECO:0000313" key="6">
    <source>
        <dbReference type="Proteomes" id="UP000271974"/>
    </source>
</evidence>
<dbReference type="AlphaFoldDB" id="A0A433SX19"/>
<evidence type="ECO:0000256" key="2">
    <source>
        <dbReference type="ARBA" id="ARBA00019989"/>
    </source>
</evidence>
<dbReference type="InterPro" id="IPR039127">
    <property type="entry name" value="Trm112"/>
</dbReference>
<dbReference type="SUPFAM" id="SSF158997">
    <property type="entry name" value="Trm112p-like"/>
    <property type="match status" value="1"/>
</dbReference>
<dbReference type="GO" id="GO:0070476">
    <property type="term" value="P:rRNA (guanine-N7)-methylation"/>
    <property type="evidence" value="ECO:0007669"/>
    <property type="project" value="TreeGrafter"/>
</dbReference>
<protein>
    <recommendedName>
        <fullName evidence="2">Multifunctional methyltransferase subunit TRM112-like protein</fullName>
    </recommendedName>
    <alternativeName>
        <fullName evidence="3">tRNA methyltransferase 112 homolog</fullName>
    </alternativeName>
</protein>
<dbReference type="PANTHER" id="PTHR12773:SF0">
    <property type="entry name" value="MULTIFUNCTIONAL METHYLTRANSFERASE SUBUNIT TRM112-LIKE PROTEIN"/>
    <property type="match status" value="1"/>
</dbReference>
<dbReference type="EMBL" id="RQTK01000894">
    <property type="protein sequence ID" value="RUS73845.1"/>
    <property type="molecule type" value="Genomic_DNA"/>
</dbReference>
<sequence length="129" mass="14320">MKLLTHNMLTSNIIKGVTKGFPLGITSTKVEVKEVDFNPAFVVKTLTKIDYPALYQAAKDIGYADGLPEKLEDNIKENEELLKKLHNALLQVEVIEGELVCPESGRKFPIANGIPNMLLQENEVENVAQ</sequence>
<reference evidence="5 6" key="1">
    <citation type="submission" date="2019-01" db="EMBL/GenBank/DDBJ databases">
        <title>A draft genome assembly of the solar-powered sea slug Elysia chlorotica.</title>
        <authorList>
            <person name="Cai H."/>
            <person name="Li Q."/>
            <person name="Fang X."/>
            <person name="Li J."/>
            <person name="Curtis N.E."/>
            <person name="Altenburger A."/>
            <person name="Shibata T."/>
            <person name="Feng M."/>
            <person name="Maeda T."/>
            <person name="Schwartz J.A."/>
            <person name="Shigenobu S."/>
            <person name="Lundholm N."/>
            <person name="Nishiyama T."/>
            <person name="Yang H."/>
            <person name="Hasebe M."/>
            <person name="Li S."/>
            <person name="Pierce S.K."/>
            <person name="Wang J."/>
        </authorList>
    </citation>
    <scope>NUCLEOTIDE SEQUENCE [LARGE SCALE GENOMIC DNA]</scope>
    <source>
        <strain evidence="5">EC2010</strain>
        <tissue evidence="5">Whole organism of an adult</tissue>
    </source>
</reference>
<comment type="similarity">
    <text evidence="1">Belongs to the TRM112 family.</text>
</comment>
<evidence type="ECO:0000313" key="5">
    <source>
        <dbReference type="EMBL" id="RUS73845.1"/>
    </source>
</evidence>
<organism evidence="5 6">
    <name type="scientific">Elysia chlorotica</name>
    <name type="common">Eastern emerald elysia</name>
    <name type="synonym">Sea slug</name>
    <dbReference type="NCBI Taxonomy" id="188477"/>
    <lineage>
        <taxon>Eukaryota</taxon>
        <taxon>Metazoa</taxon>
        <taxon>Spiralia</taxon>
        <taxon>Lophotrochozoa</taxon>
        <taxon>Mollusca</taxon>
        <taxon>Gastropoda</taxon>
        <taxon>Heterobranchia</taxon>
        <taxon>Euthyneura</taxon>
        <taxon>Panpulmonata</taxon>
        <taxon>Sacoglossa</taxon>
        <taxon>Placobranchoidea</taxon>
        <taxon>Plakobranchidae</taxon>
        <taxon>Elysia</taxon>
    </lineage>
</organism>